<reference evidence="3 4" key="1">
    <citation type="submission" date="2020-05" db="EMBL/GenBank/DDBJ databases">
        <title>Genome sequencing of Spirosoma sp. TS118.</title>
        <authorList>
            <person name="Lee J.-H."/>
            <person name="Jeong S."/>
            <person name="Zhao L."/>
            <person name="Jung J.-H."/>
            <person name="Kim M.-K."/>
            <person name="Lim S."/>
        </authorList>
    </citation>
    <scope>NUCLEOTIDE SEQUENCE [LARGE SCALE GENOMIC DNA]</scope>
    <source>
        <strain evidence="3 4">TS118</strain>
    </source>
</reference>
<evidence type="ECO:0000256" key="2">
    <source>
        <dbReference type="SAM" id="MobiDB-lite"/>
    </source>
</evidence>
<accession>A0A6M5Y5I6</accession>
<proteinExistence type="predicted"/>
<dbReference type="InterPro" id="IPR019734">
    <property type="entry name" value="TPR_rpt"/>
</dbReference>
<feature type="repeat" description="TPR" evidence="1">
    <location>
        <begin position="456"/>
        <end position="489"/>
    </location>
</feature>
<organism evidence="3 4">
    <name type="scientific">Spirosoma taeanense</name>
    <dbReference type="NCBI Taxonomy" id="2735870"/>
    <lineage>
        <taxon>Bacteria</taxon>
        <taxon>Pseudomonadati</taxon>
        <taxon>Bacteroidota</taxon>
        <taxon>Cytophagia</taxon>
        <taxon>Cytophagales</taxon>
        <taxon>Cytophagaceae</taxon>
        <taxon>Spirosoma</taxon>
    </lineage>
</organism>
<dbReference type="Pfam" id="PF13414">
    <property type="entry name" value="TPR_11"/>
    <property type="match status" value="1"/>
</dbReference>
<feature type="compositionally biased region" description="Basic and acidic residues" evidence="2">
    <location>
        <begin position="318"/>
        <end position="328"/>
    </location>
</feature>
<sequence>MSTAKDLLTKANQLYESKRYAEARVEFDTIIGQEPLNRDAWLGKGNTYFQEGDYEKALQVFEETDKTFPNDALVLLSIAGCLIQLDKENEAQVYIQQADTLPVVLELKKFDEFIASEKPDEALGVIETYLSKNPGLNTFKVLDIAQHLYNQASKLINDKPNLAEQLLSKATQLNPHHAESYADWGYVLHRLKRPEESLEKYKLSLTKSPSPDLAERVLYWIGGDTLRSHQDVIDFLVAQPNLIAPFKREKMIGDMAFQLARYEQAEEAYKRAQLLDPTDAFVIKAQADTYLHRKQEKQARQLYRQAIDVARQQVDELRDKPQVPHSDSDSLNAIQTGQTDPIKAVNQTLGRLHYEIGNSILRQDTDLEEVWTHWQETLQLTPGSDNARSIADEFYNLGQWDKAQRAYTAYSWAMPQPFMDADVLINLGLCHYYLFHYAEARSRFTEAARIESEYQYLAHYYLGYTYIDERLFDLAESNFHTAFRLKPDEYFVIESLILCYSALRKKEDALAVSQKAYARYAGVGEDESGKKLRTAEIDYLTGNIYLDFKELDEAMRLYRAALEKDPQHAYARHNLAHVLEKKGRYALARAEWNEAKMNYQNQL</sequence>
<dbReference type="Gene3D" id="1.25.40.10">
    <property type="entry name" value="Tetratricopeptide repeat domain"/>
    <property type="match status" value="5"/>
</dbReference>
<dbReference type="AlphaFoldDB" id="A0A6M5Y5I6"/>
<feature type="repeat" description="TPR" evidence="1">
    <location>
        <begin position="246"/>
        <end position="279"/>
    </location>
</feature>
<name>A0A6M5Y5I6_9BACT</name>
<dbReference type="KEGG" id="stae:HNV11_06640"/>
<dbReference type="InterPro" id="IPR011990">
    <property type="entry name" value="TPR-like_helical_dom_sf"/>
</dbReference>
<dbReference type="SUPFAM" id="SSF48452">
    <property type="entry name" value="TPR-like"/>
    <property type="match status" value="3"/>
</dbReference>
<dbReference type="Pfam" id="PF13181">
    <property type="entry name" value="TPR_8"/>
    <property type="match status" value="1"/>
</dbReference>
<dbReference type="PANTHER" id="PTHR12558">
    <property type="entry name" value="CELL DIVISION CYCLE 16,23,27"/>
    <property type="match status" value="1"/>
</dbReference>
<keyword evidence="1" id="KW-0802">TPR repeat</keyword>
<feature type="repeat" description="TPR" evidence="1">
    <location>
        <begin position="38"/>
        <end position="71"/>
    </location>
</feature>
<evidence type="ECO:0000256" key="1">
    <source>
        <dbReference type="PROSITE-ProRule" id="PRU00339"/>
    </source>
</evidence>
<dbReference type="EMBL" id="CP053435">
    <property type="protein sequence ID" value="QJW89089.1"/>
    <property type="molecule type" value="Genomic_DNA"/>
</dbReference>
<evidence type="ECO:0000313" key="4">
    <source>
        <dbReference type="Proteomes" id="UP000502756"/>
    </source>
</evidence>
<dbReference type="SMART" id="SM00028">
    <property type="entry name" value="TPR"/>
    <property type="match status" value="10"/>
</dbReference>
<feature type="repeat" description="TPR" evidence="1">
    <location>
        <begin position="535"/>
        <end position="568"/>
    </location>
</feature>
<feature type="region of interest" description="Disordered" evidence="2">
    <location>
        <begin position="318"/>
        <end position="337"/>
    </location>
</feature>
<keyword evidence="4" id="KW-1185">Reference proteome</keyword>
<dbReference type="Pfam" id="PF13432">
    <property type="entry name" value="TPR_16"/>
    <property type="match status" value="1"/>
</dbReference>
<evidence type="ECO:0000313" key="3">
    <source>
        <dbReference type="EMBL" id="QJW89089.1"/>
    </source>
</evidence>
<gene>
    <name evidence="3" type="ORF">HNV11_06640</name>
</gene>
<dbReference type="PANTHER" id="PTHR12558:SF13">
    <property type="entry name" value="CELL DIVISION CYCLE PROTEIN 27 HOMOLOG"/>
    <property type="match status" value="1"/>
</dbReference>
<protein>
    <submittedName>
        <fullName evidence="3">Tetratricopeptide repeat protein</fullName>
    </submittedName>
</protein>
<dbReference type="PROSITE" id="PS50005">
    <property type="entry name" value="TPR"/>
    <property type="match status" value="4"/>
</dbReference>
<dbReference type="RefSeq" id="WP_171738927.1">
    <property type="nucleotide sequence ID" value="NZ_CP053435.1"/>
</dbReference>
<dbReference type="Proteomes" id="UP000502756">
    <property type="component" value="Chromosome"/>
</dbReference>